<keyword evidence="6 9" id="KW-1133">Transmembrane helix</keyword>
<dbReference type="PANTHER" id="PTHR33910">
    <property type="entry name" value="PROTEIN TRANSLOCASE SUBUNIT SECE"/>
    <property type="match status" value="1"/>
</dbReference>
<keyword evidence="11" id="KW-1185">Reference proteome</keyword>
<evidence type="ECO:0000256" key="7">
    <source>
        <dbReference type="ARBA" id="ARBA00023010"/>
    </source>
</evidence>
<comment type="similarity">
    <text evidence="9">Belongs to the SecE/SEC61-gamma family.</text>
</comment>
<comment type="function">
    <text evidence="9">Essential subunit of the Sec protein translocation channel SecYEG. Clamps together the 2 halves of SecY. May contact the channel plug during translocation.</text>
</comment>
<keyword evidence="5 9" id="KW-0653">Protein transport</keyword>
<protein>
    <recommendedName>
        <fullName evidence="9">Protein translocase subunit SecE</fullName>
    </recommendedName>
</protein>
<dbReference type="EMBL" id="JANAFB010000002">
    <property type="protein sequence ID" value="MCP3424763.1"/>
    <property type="molecule type" value="Genomic_DNA"/>
</dbReference>
<sequence>MARAAVPEAAGERAAREKGFFGRILTFLREVIGELKKVVTPTRRELTNYVIIVLVFVAFMLLLISALDFVFGQGAFWLFGNGTAGPQ</sequence>
<evidence type="ECO:0000256" key="9">
    <source>
        <dbReference type="HAMAP-Rule" id="MF_00422"/>
    </source>
</evidence>
<evidence type="ECO:0000256" key="6">
    <source>
        <dbReference type="ARBA" id="ARBA00022989"/>
    </source>
</evidence>
<keyword evidence="3 9" id="KW-1003">Cell membrane</keyword>
<dbReference type="GO" id="GO:0043952">
    <property type="term" value="P:protein transport by the Sec complex"/>
    <property type="evidence" value="ECO:0007669"/>
    <property type="project" value="UniProtKB-UniRule"/>
</dbReference>
<dbReference type="Pfam" id="PF00584">
    <property type="entry name" value="SecE"/>
    <property type="match status" value="1"/>
</dbReference>
<evidence type="ECO:0000256" key="3">
    <source>
        <dbReference type="ARBA" id="ARBA00022475"/>
    </source>
</evidence>
<comment type="subcellular location">
    <subcellularLocation>
        <location evidence="9">Cell membrane</location>
        <topology evidence="9">Single-pass membrane protein</topology>
    </subcellularLocation>
    <subcellularLocation>
        <location evidence="1">Membrane</location>
    </subcellularLocation>
</comment>
<dbReference type="HAMAP" id="MF_00422">
    <property type="entry name" value="SecE"/>
    <property type="match status" value="1"/>
</dbReference>
<dbReference type="NCBIfam" id="TIGR00964">
    <property type="entry name" value="secE_bact"/>
    <property type="match status" value="1"/>
</dbReference>
<evidence type="ECO:0000313" key="10">
    <source>
        <dbReference type="EMBL" id="MCP3424763.1"/>
    </source>
</evidence>
<dbReference type="InterPro" id="IPR038379">
    <property type="entry name" value="SecE_sf"/>
</dbReference>
<evidence type="ECO:0000256" key="8">
    <source>
        <dbReference type="ARBA" id="ARBA00023136"/>
    </source>
</evidence>
<feature type="transmembrane region" description="Helical" evidence="9">
    <location>
        <begin position="46"/>
        <end position="71"/>
    </location>
</feature>
<dbReference type="Gene3D" id="1.20.5.1030">
    <property type="entry name" value="Preprotein translocase secy subunit"/>
    <property type="match status" value="1"/>
</dbReference>
<dbReference type="Proteomes" id="UP001139502">
    <property type="component" value="Unassembled WGS sequence"/>
</dbReference>
<name>A0A9X2KH23_9MICC</name>
<keyword evidence="8 9" id="KW-0472">Membrane</keyword>
<evidence type="ECO:0000256" key="5">
    <source>
        <dbReference type="ARBA" id="ARBA00022927"/>
    </source>
</evidence>
<organism evidence="10 11">
    <name type="scientific">Rothia santali</name>
    <dbReference type="NCBI Taxonomy" id="2949643"/>
    <lineage>
        <taxon>Bacteria</taxon>
        <taxon>Bacillati</taxon>
        <taxon>Actinomycetota</taxon>
        <taxon>Actinomycetes</taxon>
        <taxon>Micrococcales</taxon>
        <taxon>Micrococcaceae</taxon>
        <taxon>Rothia</taxon>
    </lineage>
</organism>
<dbReference type="GO" id="GO:0008320">
    <property type="term" value="F:protein transmembrane transporter activity"/>
    <property type="evidence" value="ECO:0007669"/>
    <property type="project" value="UniProtKB-UniRule"/>
</dbReference>
<proteinExistence type="inferred from homology"/>
<accession>A0A9X2KH23</accession>
<comment type="caution">
    <text evidence="10">The sequence shown here is derived from an EMBL/GenBank/DDBJ whole genome shotgun (WGS) entry which is preliminary data.</text>
</comment>
<dbReference type="PANTHER" id="PTHR33910:SF1">
    <property type="entry name" value="PROTEIN TRANSLOCASE SUBUNIT SECE"/>
    <property type="match status" value="1"/>
</dbReference>
<dbReference type="InterPro" id="IPR005807">
    <property type="entry name" value="SecE_bac"/>
</dbReference>
<dbReference type="RefSeq" id="WP_254164621.1">
    <property type="nucleotide sequence ID" value="NZ_JANAFB010000002.1"/>
</dbReference>
<dbReference type="GO" id="GO:0009306">
    <property type="term" value="P:protein secretion"/>
    <property type="evidence" value="ECO:0007669"/>
    <property type="project" value="UniProtKB-UniRule"/>
</dbReference>
<dbReference type="GO" id="GO:0005886">
    <property type="term" value="C:plasma membrane"/>
    <property type="evidence" value="ECO:0007669"/>
    <property type="project" value="UniProtKB-SubCell"/>
</dbReference>
<dbReference type="GO" id="GO:0065002">
    <property type="term" value="P:intracellular protein transmembrane transport"/>
    <property type="evidence" value="ECO:0007669"/>
    <property type="project" value="UniProtKB-UniRule"/>
</dbReference>
<keyword evidence="4 9" id="KW-0812">Transmembrane</keyword>
<evidence type="ECO:0000256" key="2">
    <source>
        <dbReference type="ARBA" id="ARBA00022448"/>
    </source>
</evidence>
<gene>
    <name evidence="9 10" type="primary">secE</name>
    <name evidence="10" type="ORF">NBM05_01640</name>
</gene>
<evidence type="ECO:0000256" key="4">
    <source>
        <dbReference type="ARBA" id="ARBA00022692"/>
    </source>
</evidence>
<reference evidence="10" key="1">
    <citation type="submission" date="2022-06" db="EMBL/GenBank/DDBJ databases">
        <title>Rothia sp. isolated from sandalwood seedling.</title>
        <authorList>
            <person name="Tuikhar N."/>
            <person name="Kirdat K."/>
            <person name="Thorat V."/>
            <person name="Swetha P."/>
            <person name="Padma S."/>
            <person name="Sundararaj R."/>
            <person name="Yadav A."/>
        </authorList>
    </citation>
    <scope>NUCLEOTIDE SEQUENCE</scope>
    <source>
        <strain evidence="10">AR01</strain>
    </source>
</reference>
<comment type="subunit">
    <text evidence="9">Component of the Sec protein translocase complex. Heterotrimer consisting of SecY, SecE and SecG subunits. The heterotrimers can form oligomers, although 1 heterotrimer is thought to be able to translocate proteins. Interacts with the ribosome. Interacts with SecDF, and other proteins may be involved. Interacts with SecA.</text>
</comment>
<dbReference type="InterPro" id="IPR001901">
    <property type="entry name" value="Translocase_SecE/Sec61-g"/>
</dbReference>
<keyword evidence="7 9" id="KW-0811">Translocation</keyword>
<evidence type="ECO:0000313" key="11">
    <source>
        <dbReference type="Proteomes" id="UP001139502"/>
    </source>
</evidence>
<evidence type="ECO:0000256" key="1">
    <source>
        <dbReference type="ARBA" id="ARBA00004370"/>
    </source>
</evidence>
<dbReference type="AlphaFoldDB" id="A0A9X2KH23"/>
<dbReference type="GO" id="GO:0006605">
    <property type="term" value="P:protein targeting"/>
    <property type="evidence" value="ECO:0007669"/>
    <property type="project" value="UniProtKB-UniRule"/>
</dbReference>
<keyword evidence="2 9" id="KW-0813">Transport</keyword>